<evidence type="ECO:0000313" key="12">
    <source>
        <dbReference type="Proteomes" id="UP000002318"/>
    </source>
</evidence>
<dbReference type="InterPro" id="IPR048279">
    <property type="entry name" value="MdtK-like"/>
</dbReference>
<feature type="transmembrane region" description="Helical" evidence="10">
    <location>
        <begin position="56"/>
        <end position="78"/>
    </location>
</feature>
<dbReference type="Pfam" id="PF01554">
    <property type="entry name" value="MatE"/>
    <property type="match status" value="2"/>
</dbReference>
<evidence type="ECO:0000256" key="8">
    <source>
        <dbReference type="ARBA" id="ARBA00023136"/>
    </source>
</evidence>
<keyword evidence="4" id="KW-0813">Transport</keyword>
<dbReference type="RefSeq" id="WP_013256204.1">
    <property type="nucleotide sequence ID" value="NC_014364.1"/>
</dbReference>
<feature type="transmembrane region" description="Helical" evidence="10">
    <location>
        <begin position="98"/>
        <end position="123"/>
    </location>
</feature>
<dbReference type="PANTHER" id="PTHR43823">
    <property type="entry name" value="SPORULATION PROTEIN YKVU"/>
    <property type="match status" value="1"/>
</dbReference>
<proteinExistence type="inferred from homology"/>
<evidence type="ECO:0000256" key="4">
    <source>
        <dbReference type="ARBA" id="ARBA00022448"/>
    </source>
</evidence>
<dbReference type="eggNOG" id="COG0534">
    <property type="taxonomic scope" value="Bacteria"/>
</dbReference>
<dbReference type="STRING" id="573413.Spirs_3659"/>
<feature type="transmembrane region" description="Helical" evidence="10">
    <location>
        <begin position="15"/>
        <end position="36"/>
    </location>
</feature>
<evidence type="ECO:0000256" key="9">
    <source>
        <dbReference type="ARBA" id="ARBA00023251"/>
    </source>
</evidence>
<evidence type="ECO:0000256" key="6">
    <source>
        <dbReference type="ARBA" id="ARBA00022692"/>
    </source>
</evidence>
<name>E1R7P0_SEDSS</name>
<organism evidence="11 12">
    <name type="scientific">Sediminispirochaeta smaragdinae (strain DSM 11293 / JCM 15392 / SEBR 4228)</name>
    <name type="common">Spirochaeta smaragdinae</name>
    <dbReference type="NCBI Taxonomy" id="573413"/>
    <lineage>
        <taxon>Bacteria</taxon>
        <taxon>Pseudomonadati</taxon>
        <taxon>Spirochaetota</taxon>
        <taxon>Spirochaetia</taxon>
        <taxon>Spirochaetales</taxon>
        <taxon>Spirochaetaceae</taxon>
        <taxon>Sediminispirochaeta</taxon>
    </lineage>
</organism>
<dbReference type="InterPro" id="IPR051327">
    <property type="entry name" value="MATE_MepA_subfamily"/>
</dbReference>
<keyword evidence="12" id="KW-1185">Reference proteome</keyword>
<dbReference type="Proteomes" id="UP000002318">
    <property type="component" value="Chromosome"/>
</dbReference>
<comment type="similarity">
    <text evidence="2">Belongs to the multi antimicrobial extrusion (MATE) (TC 2.A.66.1) family. MepA subfamily.</text>
</comment>
<gene>
    <name evidence="11" type="ordered locus">Spirs_3659</name>
</gene>
<evidence type="ECO:0000256" key="7">
    <source>
        <dbReference type="ARBA" id="ARBA00022989"/>
    </source>
</evidence>
<accession>E1R7P0</accession>
<comment type="subcellular location">
    <subcellularLocation>
        <location evidence="1">Cell membrane</location>
        <topology evidence="1">Multi-pass membrane protein</topology>
    </subcellularLocation>
</comment>
<feature type="transmembrane region" description="Helical" evidence="10">
    <location>
        <begin position="271"/>
        <end position="291"/>
    </location>
</feature>
<evidence type="ECO:0000313" key="11">
    <source>
        <dbReference type="EMBL" id="ADK82745.1"/>
    </source>
</evidence>
<dbReference type="PANTHER" id="PTHR43823:SF3">
    <property type="entry name" value="MULTIDRUG EXPORT PROTEIN MEPA"/>
    <property type="match status" value="1"/>
</dbReference>
<dbReference type="InterPro" id="IPR045070">
    <property type="entry name" value="MATE_MepA-like"/>
</dbReference>
<keyword evidence="7 10" id="KW-1133">Transmembrane helix</keyword>
<evidence type="ECO:0000256" key="10">
    <source>
        <dbReference type="SAM" id="Phobius"/>
    </source>
</evidence>
<keyword evidence="6 10" id="KW-0812">Transmembrane</keyword>
<dbReference type="KEGG" id="ssm:Spirs_3659"/>
<feature type="transmembrane region" description="Helical" evidence="10">
    <location>
        <begin position="135"/>
        <end position="157"/>
    </location>
</feature>
<keyword evidence="9" id="KW-0046">Antibiotic resistance</keyword>
<evidence type="ECO:0000256" key="2">
    <source>
        <dbReference type="ARBA" id="ARBA00008417"/>
    </source>
</evidence>
<dbReference type="NCBIfam" id="TIGR00797">
    <property type="entry name" value="matE"/>
    <property type="match status" value="1"/>
</dbReference>
<dbReference type="OrthoDB" id="9811110at2"/>
<dbReference type="GO" id="GO:0042910">
    <property type="term" value="F:xenobiotic transmembrane transporter activity"/>
    <property type="evidence" value="ECO:0007669"/>
    <property type="project" value="InterPro"/>
</dbReference>
<feature type="transmembrane region" description="Helical" evidence="10">
    <location>
        <begin position="311"/>
        <end position="333"/>
    </location>
</feature>
<feature type="transmembrane region" description="Helical" evidence="10">
    <location>
        <begin position="387"/>
        <end position="407"/>
    </location>
</feature>
<dbReference type="PIRSF" id="PIRSF006603">
    <property type="entry name" value="DinF"/>
    <property type="match status" value="1"/>
</dbReference>
<feature type="transmembrane region" description="Helical" evidence="10">
    <location>
        <begin position="413"/>
        <end position="436"/>
    </location>
</feature>
<dbReference type="HOGENOM" id="CLU_012893_0_0_12"/>
<dbReference type="AlphaFoldDB" id="E1R7P0"/>
<feature type="transmembrane region" description="Helical" evidence="10">
    <location>
        <begin position="353"/>
        <end position="375"/>
    </location>
</feature>
<dbReference type="CDD" id="cd13143">
    <property type="entry name" value="MATE_MepA_like"/>
    <property type="match status" value="1"/>
</dbReference>
<feature type="transmembrane region" description="Helical" evidence="10">
    <location>
        <begin position="194"/>
        <end position="215"/>
    </location>
</feature>
<dbReference type="GO" id="GO:0046677">
    <property type="term" value="P:response to antibiotic"/>
    <property type="evidence" value="ECO:0007669"/>
    <property type="project" value="UniProtKB-KW"/>
</dbReference>
<dbReference type="GO" id="GO:0015297">
    <property type="term" value="F:antiporter activity"/>
    <property type="evidence" value="ECO:0007669"/>
    <property type="project" value="InterPro"/>
</dbReference>
<reference evidence="11 12" key="1">
    <citation type="journal article" date="2010" name="Stand. Genomic Sci.">
        <title>Complete genome sequence of Spirochaeta smaragdinae type strain (SEBR 4228).</title>
        <authorList>
            <person name="Mavromatis K."/>
            <person name="Yasawong M."/>
            <person name="Chertkov O."/>
            <person name="Lapidus A."/>
            <person name="Lucas S."/>
            <person name="Nolan M."/>
            <person name="Del Rio T.G."/>
            <person name="Tice H."/>
            <person name="Cheng J.F."/>
            <person name="Pitluck S."/>
            <person name="Liolios K."/>
            <person name="Ivanova N."/>
            <person name="Tapia R."/>
            <person name="Han C."/>
            <person name="Bruce D."/>
            <person name="Goodwin L."/>
            <person name="Pati A."/>
            <person name="Chen A."/>
            <person name="Palaniappan K."/>
            <person name="Land M."/>
            <person name="Hauser L."/>
            <person name="Chang Y.J."/>
            <person name="Jeffries C.D."/>
            <person name="Detter J.C."/>
            <person name="Rohde M."/>
            <person name="Brambilla E."/>
            <person name="Spring S."/>
            <person name="Goker M."/>
            <person name="Sikorski J."/>
            <person name="Woyke T."/>
            <person name="Bristow J."/>
            <person name="Eisen J.A."/>
            <person name="Markowitz V."/>
            <person name="Hugenholtz P."/>
            <person name="Klenk H.P."/>
            <person name="Kyrpides N.C."/>
        </authorList>
    </citation>
    <scope>NUCLEOTIDE SEQUENCE [LARGE SCALE GENOMIC DNA]</scope>
    <source>
        <strain evidence="12">DSM 11293 / JCM 15392 / SEBR 4228</strain>
    </source>
</reference>
<dbReference type="InterPro" id="IPR002528">
    <property type="entry name" value="MATE_fam"/>
</dbReference>
<sequence>MNNSDRILNGGISRLFVRLSFPAIVSLLSLGLYQFVDGIFVGQWVGPAALGAVGVVYPFSLINNGIFSLIGVGAASMLSRAIGRKDQKTIDALFGNLLLANLILSGAMILFGLLAAESIVAFLGASGEIHRLGVIYLRILVLGSFFFNFASSANILIRAEGRMKQAMRIMLSGTILNIILDAFFLGVFDWGIAGAASATVISQGVMCCVSFFYFGKANGAITLRKSHIAFTGHLFEMLRVGFSGMALPIMTVIQIIFVLKSVASYGTEQELIIIGAVIKILNFIFVPIWGICQGFQPLAGMNYGAGKYKRLARAFTLFSFYSTIITLVIWLLIQLFPRVPLGWFIIDSDVLEAGVSVIRLYLCDFPIYGYMLLVITFFQAIGRSIPAAFLVVSRMSLFFIPVILLLPRLLGLAGVWLATPVSDMFVVVIGTILFGLELRRQRCLEAQEEEG</sequence>
<dbReference type="EMBL" id="CP002116">
    <property type="protein sequence ID" value="ADK82745.1"/>
    <property type="molecule type" value="Genomic_DNA"/>
</dbReference>
<protein>
    <recommendedName>
        <fullName evidence="3">Multidrug export protein MepA</fullName>
    </recommendedName>
</protein>
<evidence type="ECO:0000256" key="1">
    <source>
        <dbReference type="ARBA" id="ARBA00004651"/>
    </source>
</evidence>
<evidence type="ECO:0000256" key="3">
    <source>
        <dbReference type="ARBA" id="ARBA00022106"/>
    </source>
</evidence>
<keyword evidence="8 10" id="KW-0472">Membrane</keyword>
<evidence type="ECO:0000256" key="5">
    <source>
        <dbReference type="ARBA" id="ARBA00022475"/>
    </source>
</evidence>
<feature type="transmembrane region" description="Helical" evidence="10">
    <location>
        <begin position="236"/>
        <end position="259"/>
    </location>
</feature>
<feature type="transmembrane region" description="Helical" evidence="10">
    <location>
        <begin position="169"/>
        <end position="188"/>
    </location>
</feature>
<dbReference type="GO" id="GO:0005886">
    <property type="term" value="C:plasma membrane"/>
    <property type="evidence" value="ECO:0007669"/>
    <property type="project" value="UniProtKB-SubCell"/>
</dbReference>
<keyword evidence="5" id="KW-1003">Cell membrane</keyword>